<dbReference type="InterPro" id="IPR041966">
    <property type="entry name" value="LOTUS-like"/>
</dbReference>
<dbReference type="SUPFAM" id="SSF63748">
    <property type="entry name" value="Tudor/PWWP/MBT"/>
    <property type="match status" value="1"/>
</dbReference>
<accession>B3MDZ2</accession>
<dbReference type="Gene3D" id="2.30.30.140">
    <property type="match status" value="1"/>
</dbReference>
<reference evidence="8 9" key="1">
    <citation type="journal article" date="2007" name="Nature">
        <title>Evolution of genes and genomes on the Drosophila phylogeny.</title>
        <authorList>
            <consortium name="Drosophila 12 Genomes Consortium"/>
            <person name="Clark A.G."/>
            <person name="Eisen M.B."/>
            <person name="Smith D.R."/>
            <person name="Bergman C.M."/>
            <person name="Oliver B."/>
            <person name="Markow T.A."/>
            <person name="Kaufman T.C."/>
            <person name="Kellis M."/>
            <person name="Gelbart W."/>
            <person name="Iyer V.N."/>
            <person name="Pollard D.A."/>
            <person name="Sackton T.B."/>
            <person name="Larracuente A.M."/>
            <person name="Singh N.D."/>
            <person name="Abad J.P."/>
            <person name="Abt D.N."/>
            <person name="Adryan B."/>
            <person name="Aguade M."/>
            <person name="Akashi H."/>
            <person name="Anderson W.W."/>
            <person name="Aquadro C.F."/>
            <person name="Ardell D.H."/>
            <person name="Arguello R."/>
            <person name="Artieri C.G."/>
            <person name="Barbash D.A."/>
            <person name="Barker D."/>
            <person name="Barsanti P."/>
            <person name="Batterham P."/>
            <person name="Batzoglou S."/>
            <person name="Begun D."/>
            <person name="Bhutkar A."/>
            <person name="Blanco E."/>
            <person name="Bosak S.A."/>
            <person name="Bradley R.K."/>
            <person name="Brand A.D."/>
            <person name="Brent M.R."/>
            <person name="Brooks A.N."/>
            <person name="Brown R.H."/>
            <person name="Butlin R.K."/>
            <person name="Caggese C."/>
            <person name="Calvi B.R."/>
            <person name="Bernardo de Carvalho A."/>
            <person name="Caspi A."/>
            <person name="Castrezana S."/>
            <person name="Celniker S.E."/>
            <person name="Chang J.L."/>
            <person name="Chapple C."/>
            <person name="Chatterji S."/>
            <person name="Chinwalla A."/>
            <person name="Civetta A."/>
            <person name="Clifton S.W."/>
            <person name="Comeron J.M."/>
            <person name="Costello J.C."/>
            <person name="Coyne J.A."/>
            <person name="Daub J."/>
            <person name="David R.G."/>
            <person name="Delcher A.L."/>
            <person name="Delehaunty K."/>
            <person name="Do C.B."/>
            <person name="Ebling H."/>
            <person name="Edwards K."/>
            <person name="Eickbush T."/>
            <person name="Evans J.D."/>
            <person name="Filipski A."/>
            <person name="Findeiss S."/>
            <person name="Freyhult E."/>
            <person name="Fulton L."/>
            <person name="Fulton R."/>
            <person name="Garcia A.C."/>
            <person name="Gardiner A."/>
            <person name="Garfield D.A."/>
            <person name="Garvin B.E."/>
            <person name="Gibson G."/>
            <person name="Gilbert D."/>
            <person name="Gnerre S."/>
            <person name="Godfrey J."/>
            <person name="Good R."/>
            <person name="Gotea V."/>
            <person name="Gravely B."/>
            <person name="Greenberg A.J."/>
            <person name="Griffiths-Jones S."/>
            <person name="Gross S."/>
            <person name="Guigo R."/>
            <person name="Gustafson E.A."/>
            <person name="Haerty W."/>
            <person name="Hahn M.W."/>
            <person name="Halligan D.L."/>
            <person name="Halpern A.L."/>
            <person name="Halter G.M."/>
            <person name="Han M.V."/>
            <person name="Heger A."/>
            <person name="Hillier L."/>
            <person name="Hinrichs A.S."/>
            <person name="Holmes I."/>
            <person name="Hoskins R.A."/>
            <person name="Hubisz M.J."/>
            <person name="Hultmark D."/>
            <person name="Huntley M.A."/>
            <person name="Jaffe D.B."/>
            <person name="Jagadeeshan S."/>
            <person name="Jeck W.R."/>
            <person name="Johnson J."/>
            <person name="Jones C.D."/>
            <person name="Jordan W.C."/>
            <person name="Karpen G.H."/>
            <person name="Kataoka E."/>
            <person name="Keightley P.D."/>
            <person name="Kheradpour P."/>
            <person name="Kirkness E.F."/>
            <person name="Koerich L.B."/>
            <person name="Kristiansen K."/>
            <person name="Kudrna D."/>
            <person name="Kulathinal R.J."/>
            <person name="Kumar S."/>
            <person name="Kwok R."/>
            <person name="Lander E."/>
            <person name="Langley C.H."/>
            <person name="Lapoint R."/>
            <person name="Lazzaro B.P."/>
            <person name="Lee S.J."/>
            <person name="Levesque L."/>
            <person name="Li R."/>
            <person name="Lin C.F."/>
            <person name="Lin M.F."/>
            <person name="Lindblad-Toh K."/>
            <person name="Llopart A."/>
            <person name="Long M."/>
            <person name="Low L."/>
            <person name="Lozovsky E."/>
            <person name="Lu J."/>
            <person name="Luo M."/>
            <person name="Machado C.A."/>
            <person name="Makalowski W."/>
            <person name="Marzo M."/>
            <person name="Matsuda M."/>
            <person name="Matzkin L."/>
            <person name="McAllister B."/>
            <person name="McBride C.S."/>
            <person name="McKernan B."/>
            <person name="McKernan K."/>
            <person name="Mendez-Lago M."/>
            <person name="Minx P."/>
            <person name="Mollenhauer M.U."/>
            <person name="Montooth K."/>
            <person name="Mount S.M."/>
            <person name="Mu X."/>
            <person name="Myers E."/>
            <person name="Negre B."/>
            <person name="Newfeld S."/>
            <person name="Nielsen R."/>
            <person name="Noor M.A."/>
            <person name="O'Grady P."/>
            <person name="Pachter L."/>
            <person name="Papaceit M."/>
            <person name="Parisi M.J."/>
            <person name="Parisi M."/>
            <person name="Parts L."/>
            <person name="Pedersen J.S."/>
            <person name="Pesole G."/>
            <person name="Phillippy A.M."/>
            <person name="Ponting C.P."/>
            <person name="Pop M."/>
            <person name="Porcelli D."/>
            <person name="Powell J.R."/>
            <person name="Prohaska S."/>
            <person name="Pruitt K."/>
            <person name="Puig M."/>
            <person name="Quesneville H."/>
            <person name="Ram K.R."/>
            <person name="Rand D."/>
            <person name="Rasmussen M.D."/>
            <person name="Reed L.K."/>
            <person name="Reenan R."/>
            <person name="Reily A."/>
            <person name="Remington K.A."/>
            <person name="Rieger T.T."/>
            <person name="Ritchie M.G."/>
            <person name="Robin C."/>
            <person name="Rogers Y.H."/>
            <person name="Rohde C."/>
            <person name="Rozas J."/>
            <person name="Rubenfield M.J."/>
            <person name="Ruiz A."/>
            <person name="Russo S."/>
            <person name="Salzberg S.L."/>
            <person name="Sanchez-Gracia A."/>
            <person name="Saranga D.J."/>
            <person name="Sato H."/>
            <person name="Schaeffer S.W."/>
            <person name="Schatz M.C."/>
            <person name="Schlenke T."/>
            <person name="Schwartz R."/>
            <person name="Segarra C."/>
            <person name="Singh R.S."/>
            <person name="Sirot L."/>
            <person name="Sirota M."/>
            <person name="Sisneros N.B."/>
            <person name="Smith C.D."/>
            <person name="Smith T.F."/>
            <person name="Spieth J."/>
            <person name="Stage D.E."/>
            <person name="Stark A."/>
            <person name="Stephan W."/>
            <person name="Strausberg R.L."/>
            <person name="Strempel S."/>
            <person name="Sturgill D."/>
            <person name="Sutton G."/>
            <person name="Sutton G.G."/>
            <person name="Tao W."/>
            <person name="Teichmann S."/>
            <person name="Tobari Y.N."/>
            <person name="Tomimura Y."/>
            <person name="Tsolas J.M."/>
            <person name="Valente V.L."/>
            <person name="Venter E."/>
            <person name="Venter J.C."/>
            <person name="Vicario S."/>
            <person name="Vieira F.G."/>
            <person name="Vilella A.J."/>
            <person name="Villasante A."/>
            <person name="Walenz B."/>
            <person name="Wang J."/>
            <person name="Wasserman M."/>
            <person name="Watts T."/>
            <person name="Wilson D."/>
            <person name="Wilson R.K."/>
            <person name="Wing R.A."/>
            <person name="Wolfner M.F."/>
            <person name="Wong A."/>
            <person name="Wong G.K."/>
            <person name="Wu C.I."/>
            <person name="Wu G."/>
            <person name="Yamamoto D."/>
            <person name="Yang H.P."/>
            <person name="Yang S.P."/>
            <person name="Yorke J.A."/>
            <person name="Yoshida K."/>
            <person name="Zdobnov E."/>
            <person name="Zhang P."/>
            <person name="Zhang Y."/>
            <person name="Zimin A.V."/>
            <person name="Baldwin J."/>
            <person name="Abdouelleil A."/>
            <person name="Abdulkadir J."/>
            <person name="Abebe A."/>
            <person name="Abera B."/>
            <person name="Abreu J."/>
            <person name="Acer S.C."/>
            <person name="Aftuck L."/>
            <person name="Alexander A."/>
            <person name="An P."/>
            <person name="Anderson E."/>
            <person name="Anderson S."/>
            <person name="Arachi H."/>
            <person name="Azer M."/>
            <person name="Bachantsang P."/>
            <person name="Barry A."/>
            <person name="Bayul T."/>
            <person name="Berlin A."/>
            <person name="Bessette D."/>
            <person name="Bloom T."/>
            <person name="Blye J."/>
            <person name="Boguslavskiy L."/>
            <person name="Bonnet C."/>
            <person name="Boukhgalter B."/>
            <person name="Bourzgui I."/>
            <person name="Brown A."/>
            <person name="Cahill P."/>
            <person name="Channer S."/>
            <person name="Cheshatsang Y."/>
            <person name="Chuda L."/>
            <person name="Citroen M."/>
            <person name="Collymore A."/>
            <person name="Cooke P."/>
            <person name="Costello M."/>
            <person name="D'Aco K."/>
            <person name="Daza R."/>
            <person name="De Haan G."/>
            <person name="DeGray S."/>
            <person name="DeMaso C."/>
            <person name="Dhargay N."/>
            <person name="Dooley K."/>
            <person name="Dooley E."/>
            <person name="Doricent M."/>
            <person name="Dorje P."/>
            <person name="Dorjee K."/>
            <person name="Dupes A."/>
            <person name="Elong R."/>
            <person name="Falk J."/>
            <person name="Farina A."/>
            <person name="Faro S."/>
            <person name="Ferguson D."/>
            <person name="Fisher S."/>
            <person name="Foley C.D."/>
            <person name="Franke A."/>
            <person name="Friedrich D."/>
            <person name="Gadbois L."/>
            <person name="Gearin G."/>
            <person name="Gearin C.R."/>
            <person name="Giannoukos G."/>
            <person name="Goode T."/>
            <person name="Graham J."/>
            <person name="Grandbois E."/>
            <person name="Grewal S."/>
            <person name="Gyaltsen K."/>
            <person name="Hafez N."/>
            <person name="Hagos B."/>
            <person name="Hall J."/>
            <person name="Henson C."/>
            <person name="Hollinger A."/>
            <person name="Honan T."/>
            <person name="Huard M.D."/>
            <person name="Hughes L."/>
            <person name="Hurhula B."/>
            <person name="Husby M.E."/>
            <person name="Kamat A."/>
            <person name="Kanga B."/>
            <person name="Kashin S."/>
            <person name="Khazanovich D."/>
            <person name="Kisner P."/>
            <person name="Lance K."/>
            <person name="Lara M."/>
            <person name="Lee W."/>
            <person name="Lennon N."/>
            <person name="Letendre F."/>
            <person name="LeVine R."/>
            <person name="Lipovsky A."/>
            <person name="Liu X."/>
            <person name="Liu J."/>
            <person name="Liu S."/>
            <person name="Lokyitsang T."/>
            <person name="Lokyitsang Y."/>
            <person name="Lubonja R."/>
            <person name="Lui A."/>
            <person name="MacDonald P."/>
            <person name="Magnisalis V."/>
            <person name="Maru K."/>
            <person name="Matthews C."/>
            <person name="McCusker W."/>
            <person name="McDonough S."/>
            <person name="Mehta T."/>
            <person name="Meldrim J."/>
            <person name="Meneus L."/>
            <person name="Mihai O."/>
            <person name="Mihalev A."/>
            <person name="Mihova T."/>
            <person name="Mittelman R."/>
            <person name="Mlenga V."/>
            <person name="Montmayeur A."/>
            <person name="Mulrain L."/>
            <person name="Navidi A."/>
            <person name="Naylor J."/>
            <person name="Negash T."/>
            <person name="Nguyen T."/>
            <person name="Nguyen N."/>
            <person name="Nicol R."/>
            <person name="Norbu C."/>
            <person name="Norbu N."/>
            <person name="Novod N."/>
            <person name="O'Neill B."/>
            <person name="Osman S."/>
            <person name="Markiewicz E."/>
            <person name="Oyono O.L."/>
            <person name="Patti C."/>
            <person name="Phunkhang P."/>
            <person name="Pierre F."/>
            <person name="Priest M."/>
            <person name="Raghuraman S."/>
            <person name="Rege F."/>
            <person name="Reyes R."/>
            <person name="Rise C."/>
            <person name="Rogov P."/>
            <person name="Ross K."/>
            <person name="Ryan E."/>
            <person name="Settipalli S."/>
            <person name="Shea T."/>
            <person name="Sherpa N."/>
            <person name="Shi L."/>
            <person name="Shih D."/>
            <person name="Sparrow T."/>
            <person name="Spaulding J."/>
            <person name="Stalker J."/>
            <person name="Stange-Thomann N."/>
            <person name="Stavropoulos S."/>
            <person name="Stone C."/>
            <person name="Strader C."/>
            <person name="Tesfaye S."/>
            <person name="Thomson T."/>
            <person name="Thoulutsang Y."/>
            <person name="Thoulutsang D."/>
            <person name="Topham K."/>
            <person name="Topping I."/>
            <person name="Tsamla T."/>
            <person name="Vassiliev H."/>
            <person name="Vo A."/>
            <person name="Wangchuk T."/>
            <person name="Wangdi T."/>
            <person name="Weiand M."/>
            <person name="Wilkinson J."/>
            <person name="Wilson A."/>
            <person name="Yadav S."/>
            <person name="Young G."/>
            <person name="Yu Q."/>
            <person name="Zembek L."/>
            <person name="Zhong D."/>
            <person name="Zimmer A."/>
            <person name="Zwirko Z."/>
            <person name="Jaffe D.B."/>
            <person name="Alvarez P."/>
            <person name="Brockman W."/>
            <person name="Butler J."/>
            <person name="Chin C."/>
            <person name="Gnerre S."/>
            <person name="Grabherr M."/>
            <person name="Kleber M."/>
            <person name="Mauceli E."/>
            <person name="MacCallum I."/>
        </authorList>
    </citation>
    <scope>NUCLEOTIDE SEQUENCE [LARGE SCALE GENOMIC DNA]</scope>
    <source>
        <strain evidence="9">Tucson 14024-0371.13</strain>
    </source>
</reference>
<dbReference type="PROSITE" id="PS50304">
    <property type="entry name" value="TUDOR"/>
    <property type="match status" value="1"/>
</dbReference>
<feature type="domain" description="HTH OST-type" evidence="7">
    <location>
        <begin position="6"/>
        <end position="80"/>
    </location>
</feature>
<evidence type="ECO:0000313" key="9">
    <source>
        <dbReference type="Proteomes" id="UP000007801"/>
    </source>
</evidence>
<keyword evidence="3" id="KW-0677">Repeat</keyword>
<evidence type="ECO:0000259" key="7">
    <source>
        <dbReference type="PROSITE" id="PS51644"/>
    </source>
</evidence>
<gene>
    <name evidence="8" type="primary">Dana\GF11357</name>
    <name evidence="8" type="synonym">dana_GLEANR_11421</name>
    <name evidence="8" type="ORF">GF11357</name>
</gene>
<keyword evidence="9" id="KW-1185">Reference proteome</keyword>
<dbReference type="eggNOG" id="KOG2039">
    <property type="taxonomic scope" value="Eukaryota"/>
</dbReference>
<dbReference type="Pfam" id="PF00567">
    <property type="entry name" value="TUDOR"/>
    <property type="match status" value="1"/>
</dbReference>
<sequence>MEDQYSRSYVKTVLHSLVVSSPIFMTIDKLQRDYRTEEGCNVPFARLGYKSLEGFLLDLPDTFSVTGSGFSAIVRAVASTKSEHIQKFVQQQKKPSYKRGPGNRRNHRFHYQSNQRSDMVFINEKPGILSARPTPRSSYQPQVAVSCQPNYSRLQYPVNYPYQGYMQPDLNKLRSQPQRPLHPQRPPHPQPIKIPLKPKIPAASSNNAKIGEIVDSLSKLKVVHDTGEAKQSRPESLPDDKSVPKSPGSPSSDGEKPSDAESEIILKDPFNSDAEEPVAITASIVEKLDWTSSDEDEQAKQVPKTSDTREEKKLIPEEDYCNGYSSSDDGMDENAIPAYAVDDRVLNIDYPVDAVRSGFTLPQRDMEDTLDLDDRIEVQLVRVDNPHQFYFWIYNIDIDSYKAMNSNMQEFYDCHLTDKYIMPLCLLTTGHLCVVRSNTNGSWQRAEVLRHCPGTKKPVEVKLIDTGHVMNVSYTGVKYLMKEFANLPAQCFIGRLAYVTPWKGHTWSADAVNFFYKLVCFRRLYAKIESIKDDLIYVVLVDPDSTEHTRNLNKALIDSGWVRRCYTC</sequence>
<dbReference type="HOGENOM" id="CLU_525055_0_0_1"/>
<dbReference type="PROSITE" id="PS51644">
    <property type="entry name" value="HTH_OST"/>
    <property type="match status" value="1"/>
</dbReference>
<dbReference type="GeneID" id="6494221"/>
<dbReference type="Gene3D" id="3.30.420.610">
    <property type="entry name" value="LOTUS domain-like"/>
    <property type="match status" value="1"/>
</dbReference>
<dbReference type="OrthoDB" id="10034606at2759"/>
<proteinExistence type="predicted"/>
<dbReference type="Gene3D" id="2.40.50.90">
    <property type="match status" value="1"/>
</dbReference>
<feature type="compositionally biased region" description="Basic and acidic residues" evidence="5">
    <location>
        <begin position="224"/>
        <end position="243"/>
    </location>
</feature>
<dbReference type="Proteomes" id="UP000007801">
    <property type="component" value="Unassembled WGS sequence"/>
</dbReference>
<dbReference type="InterPro" id="IPR002999">
    <property type="entry name" value="Tudor"/>
</dbReference>
<keyword evidence="2" id="KW-0963">Cytoplasm</keyword>
<protein>
    <submittedName>
        <fullName evidence="8">Uncharacterized protein, isoform B</fullName>
    </submittedName>
</protein>
<evidence type="ECO:0000259" key="6">
    <source>
        <dbReference type="PROSITE" id="PS50304"/>
    </source>
</evidence>
<comment type="subcellular location">
    <subcellularLocation>
        <location evidence="1">Cytoplasm</location>
    </subcellularLocation>
</comment>
<dbReference type="CDD" id="cd09972">
    <property type="entry name" value="LOTUS_TDRD_OSKAR"/>
    <property type="match status" value="1"/>
</dbReference>
<feature type="compositionally biased region" description="Basic and acidic residues" evidence="5">
    <location>
        <begin position="306"/>
        <end position="316"/>
    </location>
</feature>
<evidence type="ECO:0000256" key="4">
    <source>
        <dbReference type="ARBA" id="ARBA00022871"/>
    </source>
</evidence>
<keyword evidence="4" id="KW-0221">Differentiation</keyword>
<evidence type="ECO:0000256" key="2">
    <source>
        <dbReference type="ARBA" id="ARBA00022490"/>
    </source>
</evidence>
<dbReference type="InterPro" id="IPR025605">
    <property type="entry name" value="OST-HTH/LOTUS_dom"/>
</dbReference>
<evidence type="ECO:0000256" key="5">
    <source>
        <dbReference type="SAM" id="MobiDB-lite"/>
    </source>
</evidence>
<dbReference type="GO" id="GO:0043186">
    <property type="term" value="C:P granule"/>
    <property type="evidence" value="ECO:0007669"/>
    <property type="project" value="TreeGrafter"/>
</dbReference>
<dbReference type="SMR" id="B3MDZ2"/>
<evidence type="ECO:0000256" key="1">
    <source>
        <dbReference type="ARBA" id="ARBA00004496"/>
    </source>
</evidence>
<organism evidence="8 9">
    <name type="scientific">Drosophila ananassae</name>
    <name type="common">Fruit fly</name>
    <dbReference type="NCBI Taxonomy" id="7217"/>
    <lineage>
        <taxon>Eukaryota</taxon>
        <taxon>Metazoa</taxon>
        <taxon>Ecdysozoa</taxon>
        <taxon>Arthropoda</taxon>
        <taxon>Hexapoda</taxon>
        <taxon>Insecta</taxon>
        <taxon>Pterygota</taxon>
        <taxon>Neoptera</taxon>
        <taxon>Endopterygota</taxon>
        <taxon>Diptera</taxon>
        <taxon>Brachycera</taxon>
        <taxon>Muscomorpha</taxon>
        <taxon>Ephydroidea</taxon>
        <taxon>Drosophilidae</taxon>
        <taxon>Drosophila</taxon>
        <taxon>Sophophora</taxon>
    </lineage>
</organism>
<name>B3MDZ2_DROAN</name>
<feature type="region of interest" description="Disordered" evidence="5">
    <location>
        <begin position="224"/>
        <end position="260"/>
    </location>
</feature>
<dbReference type="EMBL" id="CH902619">
    <property type="protein sequence ID" value="EDV37537.2"/>
    <property type="molecule type" value="Genomic_DNA"/>
</dbReference>
<feature type="region of interest" description="Disordered" evidence="5">
    <location>
        <begin position="291"/>
        <end position="331"/>
    </location>
</feature>
<feature type="domain" description="Tudor" evidence="6">
    <location>
        <begin position="426"/>
        <end position="487"/>
    </location>
</feature>
<feature type="region of interest" description="Disordered" evidence="5">
    <location>
        <begin position="162"/>
        <end position="203"/>
    </location>
</feature>
<dbReference type="Pfam" id="PF12872">
    <property type="entry name" value="OST-HTH"/>
    <property type="match status" value="1"/>
</dbReference>
<evidence type="ECO:0000313" key="8">
    <source>
        <dbReference type="EMBL" id="EDV37537.2"/>
    </source>
</evidence>
<feature type="compositionally biased region" description="Pro residues" evidence="5">
    <location>
        <begin position="183"/>
        <end position="192"/>
    </location>
</feature>
<dbReference type="GO" id="GO:0007283">
    <property type="term" value="P:spermatogenesis"/>
    <property type="evidence" value="ECO:0007669"/>
    <property type="project" value="UniProtKB-KW"/>
</dbReference>
<dbReference type="InterPro" id="IPR050621">
    <property type="entry name" value="Tudor_domain_containing"/>
</dbReference>
<dbReference type="KEGG" id="dan:6494221"/>
<dbReference type="CTD" id="36590"/>
<dbReference type="AlphaFoldDB" id="B3MDZ2"/>
<dbReference type="InterPro" id="IPR035437">
    <property type="entry name" value="SNase_OB-fold_sf"/>
</dbReference>
<dbReference type="PANTHER" id="PTHR22948:SF29">
    <property type="entry name" value="FI02030P-RELATED"/>
    <property type="match status" value="1"/>
</dbReference>
<dbReference type="GO" id="GO:0034587">
    <property type="term" value="P:piRNA processing"/>
    <property type="evidence" value="ECO:0007669"/>
    <property type="project" value="TreeGrafter"/>
</dbReference>
<evidence type="ECO:0000256" key="3">
    <source>
        <dbReference type="ARBA" id="ARBA00022737"/>
    </source>
</evidence>
<keyword evidence="4" id="KW-0744">Spermatogenesis</keyword>
<dbReference type="PANTHER" id="PTHR22948">
    <property type="entry name" value="TUDOR DOMAIN CONTAINING PROTEIN"/>
    <property type="match status" value="1"/>
</dbReference>
<dbReference type="GO" id="GO:0030719">
    <property type="term" value="P:P granule organization"/>
    <property type="evidence" value="ECO:0007669"/>
    <property type="project" value="TreeGrafter"/>
</dbReference>